<feature type="region of interest" description="Disordered" evidence="1">
    <location>
        <begin position="367"/>
        <end position="396"/>
    </location>
</feature>
<dbReference type="Proteomes" id="UP000617734">
    <property type="component" value="Unassembled WGS sequence"/>
</dbReference>
<feature type="region of interest" description="Disordered" evidence="1">
    <location>
        <begin position="603"/>
        <end position="644"/>
    </location>
</feature>
<sequence>MTAPPPPSEPPQYALTSIYTDPYLGGTDGPSLLTADPVAAAHFFLDTDRLGHLEVMAHTTGHDGSLTPIRAGDIVHRALAELPAGDARHDTLRTAQADWLEDRLRDRQDEPFVAAPGSPDWIRAGTAWGAAFTTLPGADVLAELASHYPGAQEPQVPLVMAALRTARAIRQAAGPVGEADRQLLVANRRILNSSWPAREEPAVLAAATWYLERLADLAPLTAQPPADLTDTQRAHWHEDAVDLQRDLLVLDPHLHPARIEAFTAHVHTEPADRTPDNAARAEETDHRRLDTALAVALRHLPLDEEVRERVRNAAAGVLQPPQPLPLPGQPASDADAALDWRRRVPSAQRAAADTDAVLTQAYTHVARARREAGEGRRSLADQSSTAPAHTLAAETTGRHAVRGRLLALADAERAATAHEPHLHTAAGAAAQTARVAAQALGLRPMEAHYAEQAAYTATFVAGCSLLDEALTEQRAAVRATIAAHYPRPDHRLTDQLAAGIDQQAAARAQNAVAVLGRELDNLLAQDRDPATRLRPTAEQINEARSCSDAAGRRLNDIVNKDRPATKAALRALREVMDLPAEPPPGDGADRLTRHRRRLTERLTGALPAAATTGPAAATTTPGPRPARHQPRRQARPTTVKRGMR</sequence>
<evidence type="ECO:0000313" key="3">
    <source>
        <dbReference type="Proteomes" id="UP000617734"/>
    </source>
</evidence>
<dbReference type="EMBL" id="BNBO01000040">
    <property type="protein sequence ID" value="GHH79073.1"/>
    <property type="molecule type" value="Genomic_DNA"/>
</dbReference>
<protein>
    <submittedName>
        <fullName evidence="2">Uncharacterized protein</fullName>
    </submittedName>
</protein>
<dbReference type="AlphaFoldDB" id="A0A919G6R0"/>
<feature type="compositionally biased region" description="Basic and acidic residues" evidence="1">
    <location>
        <begin position="368"/>
        <end position="379"/>
    </location>
</feature>
<organism evidence="2 3">
    <name type="scientific">Kitasatospora indigofera</name>
    <dbReference type="NCBI Taxonomy" id="67307"/>
    <lineage>
        <taxon>Bacteria</taxon>
        <taxon>Bacillati</taxon>
        <taxon>Actinomycetota</taxon>
        <taxon>Actinomycetes</taxon>
        <taxon>Kitasatosporales</taxon>
        <taxon>Streptomycetaceae</taxon>
        <taxon>Kitasatospora</taxon>
    </lineage>
</organism>
<accession>A0A919G6R0</accession>
<evidence type="ECO:0000313" key="2">
    <source>
        <dbReference type="EMBL" id="GHH79073.1"/>
    </source>
</evidence>
<keyword evidence="3" id="KW-1185">Reference proteome</keyword>
<dbReference type="RefSeq" id="WP_190213720.1">
    <property type="nucleotide sequence ID" value="NZ_BNBO01000040.1"/>
</dbReference>
<evidence type="ECO:0000256" key="1">
    <source>
        <dbReference type="SAM" id="MobiDB-lite"/>
    </source>
</evidence>
<name>A0A919G6R0_9ACTN</name>
<comment type="caution">
    <text evidence="2">The sequence shown here is derived from an EMBL/GenBank/DDBJ whole genome shotgun (WGS) entry which is preliminary data.</text>
</comment>
<gene>
    <name evidence="2" type="ORF">GCM10018781_56260</name>
</gene>
<reference evidence="2" key="2">
    <citation type="submission" date="2020-09" db="EMBL/GenBank/DDBJ databases">
        <authorList>
            <person name="Sun Q."/>
            <person name="Ohkuma M."/>
        </authorList>
    </citation>
    <scope>NUCLEOTIDE SEQUENCE</scope>
    <source>
        <strain evidence="2">JCM 4646</strain>
    </source>
</reference>
<feature type="compositionally biased region" description="Basic residues" evidence="1">
    <location>
        <begin position="625"/>
        <end position="634"/>
    </location>
</feature>
<feature type="compositionally biased region" description="Low complexity" evidence="1">
    <location>
        <begin position="603"/>
        <end position="621"/>
    </location>
</feature>
<reference evidence="2" key="1">
    <citation type="journal article" date="2014" name="Int. J. Syst. Evol. Microbiol.">
        <title>Complete genome sequence of Corynebacterium casei LMG S-19264T (=DSM 44701T), isolated from a smear-ripened cheese.</title>
        <authorList>
            <consortium name="US DOE Joint Genome Institute (JGI-PGF)"/>
            <person name="Walter F."/>
            <person name="Albersmeier A."/>
            <person name="Kalinowski J."/>
            <person name="Ruckert C."/>
        </authorList>
    </citation>
    <scope>NUCLEOTIDE SEQUENCE</scope>
    <source>
        <strain evidence="2">JCM 4646</strain>
    </source>
</reference>
<dbReference type="GeneID" id="95355978"/>
<proteinExistence type="predicted"/>